<dbReference type="InterPro" id="IPR036871">
    <property type="entry name" value="PX_dom_sf"/>
</dbReference>
<dbReference type="GO" id="GO:0006623">
    <property type="term" value="P:protein targeting to vacuole"/>
    <property type="evidence" value="ECO:0007669"/>
    <property type="project" value="TreeGrafter"/>
</dbReference>
<protein>
    <recommendedName>
        <fullName evidence="5">Sorting nexin MVP1</fullName>
    </recommendedName>
    <alternativeName>
        <fullName evidence="10">Sorting nexin mvp1</fullName>
    </alternativeName>
</protein>
<evidence type="ECO:0000256" key="7">
    <source>
        <dbReference type="ARBA" id="ARBA00022490"/>
    </source>
</evidence>
<evidence type="ECO:0000256" key="5">
    <source>
        <dbReference type="ARBA" id="ARBA00014268"/>
    </source>
</evidence>
<dbReference type="GO" id="GO:0016020">
    <property type="term" value="C:membrane"/>
    <property type="evidence" value="ECO:0007669"/>
    <property type="project" value="UniProtKB-SubCell"/>
</dbReference>
<feature type="compositionally biased region" description="Polar residues" evidence="11">
    <location>
        <begin position="254"/>
        <end position="282"/>
    </location>
</feature>
<evidence type="ECO:0000256" key="9">
    <source>
        <dbReference type="ARBA" id="ARBA00023136"/>
    </source>
</evidence>
<evidence type="ECO:0000313" key="14">
    <source>
        <dbReference type="Proteomes" id="UP000606974"/>
    </source>
</evidence>
<keyword evidence="14" id="KW-1185">Reference proteome</keyword>
<dbReference type="EMBL" id="JAACFV010000080">
    <property type="protein sequence ID" value="KAF7506807.1"/>
    <property type="molecule type" value="Genomic_DNA"/>
</dbReference>
<dbReference type="CDD" id="cd06866">
    <property type="entry name" value="PX_SNX8_Mvp1p_like"/>
    <property type="match status" value="1"/>
</dbReference>
<dbReference type="GO" id="GO:0005829">
    <property type="term" value="C:cytosol"/>
    <property type="evidence" value="ECO:0007669"/>
    <property type="project" value="GOC"/>
</dbReference>
<evidence type="ECO:0000256" key="4">
    <source>
        <dbReference type="ARBA" id="ARBA00010883"/>
    </source>
</evidence>
<feature type="region of interest" description="Disordered" evidence="11">
    <location>
        <begin position="168"/>
        <end position="345"/>
    </location>
</feature>
<proteinExistence type="inferred from homology"/>
<dbReference type="FunFam" id="3.30.1520.10:FF:000037">
    <property type="entry name" value="Sorting nexin mvp-1"/>
    <property type="match status" value="1"/>
</dbReference>
<reference evidence="13" key="1">
    <citation type="submission" date="2020-02" db="EMBL/GenBank/DDBJ databases">
        <authorList>
            <person name="Palmer J.M."/>
        </authorList>
    </citation>
    <scope>NUCLEOTIDE SEQUENCE</scope>
    <source>
        <strain evidence="13">EPUS1.4</strain>
        <tissue evidence="13">Thallus</tissue>
    </source>
</reference>
<dbReference type="PANTHER" id="PTHR47554:SF1">
    <property type="entry name" value="SORTING NEXIN MVP1"/>
    <property type="match status" value="1"/>
</dbReference>
<dbReference type="GO" id="GO:0005768">
    <property type="term" value="C:endosome"/>
    <property type="evidence" value="ECO:0007669"/>
    <property type="project" value="TreeGrafter"/>
</dbReference>
<evidence type="ECO:0000313" key="13">
    <source>
        <dbReference type="EMBL" id="KAF7506807.1"/>
    </source>
</evidence>
<dbReference type="FunFam" id="1.20.1270.60:FF:000072">
    <property type="entry name" value="Sorting nexin MVP1"/>
    <property type="match status" value="1"/>
</dbReference>
<feature type="compositionally biased region" description="Polar residues" evidence="11">
    <location>
        <begin position="328"/>
        <end position="339"/>
    </location>
</feature>
<dbReference type="Pfam" id="PF00787">
    <property type="entry name" value="PX"/>
    <property type="match status" value="1"/>
</dbReference>
<dbReference type="OrthoDB" id="10064318at2759"/>
<dbReference type="InterPro" id="IPR035704">
    <property type="entry name" value="SNX8/Mvp1_PX"/>
</dbReference>
<evidence type="ECO:0000256" key="11">
    <source>
        <dbReference type="SAM" id="MobiDB-lite"/>
    </source>
</evidence>
<dbReference type="Gene3D" id="1.20.1270.60">
    <property type="entry name" value="Arfaptin homology (AH) domain/BAR domain"/>
    <property type="match status" value="1"/>
</dbReference>
<sequence length="730" mass="80307">MSLFGTSPPEPAYTSSNANSKSLFGDESETAATTTSSLFADDAGDTSPWSMPTPKKAARRELVKNLLPATDVPEFYIDSYDTMLDSKDRVGTGIGLTGVKNILASSGLSGVDQAKILNFVVPGGQESVNGLSRSEFNVLLALIGLGQEGDDITLDGVDERRKKLPQPNISYFNKLKTQARGGDIHTRPSQAAITPPSGTSPRETNSSRPRRMRQDSLGDPESDPWASPAMTKPLSPRPPSPARKANGVAETEQHLSARNISQRTTSEFTTHGEPTSNGNNAASGDAPPTDDGGEWNTYNGSSAGGFSERPTSGGGFGDAGDDDHGNRRSGNQPRSSGPSTAIPHGTGEVIVVTMLPEKEGMFLFQHRNYEVKSVRRGSSVVRRYSDFVWLLDCLHKKYPFRRIPLLPPKRVAVNGTHLAADSSSFLEKRRRGLVRFTNALIQHPVLSQEQLVIMFLTVPTYQELSVWRKQATISVTEEFADRPLPPDLEDSLPASLTETFDTVRAGVKRSAEIYIQLCTLLERLAKRNEGLAADSLRFSLALTSLTESSMDTYAIDTIDVPLLNEGINATAKHLSTSQTLLEDEAKAWDEGVLEDFKKQRDSLVGMRDMFDRRDRLARDNIPQLERRIEVSEQKLETLRLKPAGSVKPGEIEKVENSIIRDKESIVTQHARGVFIKECVRDEIRYFSGASIWQVSRLVQDWSAERVKFGELQASCWRGLQEEVESMPVGE</sequence>
<comment type="function">
    <text evidence="1">Required for vacuolar protein sorting.</text>
</comment>
<dbReference type="InterPro" id="IPR028662">
    <property type="entry name" value="SNX8/Mvp1"/>
</dbReference>
<evidence type="ECO:0000259" key="12">
    <source>
        <dbReference type="PROSITE" id="PS50195"/>
    </source>
</evidence>
<accession>A0A8H7AFB7</accession>
<organism evidence="13 14">
    <name type="scientific">Endocarpon pusillum</name>
    <dbReference type="NCBI Taxonomy" id="364733"/>
    <lineage>
        <taxon>Eukaryota</taxon>
        <taxon>Fungi</taxon>
        <taxon>Dikarya</taxon>
        <taxon>Ascomycota</taxon>
        <taxon>Pezizomycotina</taxon>
        <taxon>Eurotiomycetes</taxon>
        <taxon>Chaetothyriomycetidae</taxon>
        <taxon>Verrucariales</taxon>
        <taxon>Verrucariaceae</taxon>
        <taxon>Endocarpon</taxon>
    </lineage>
</organism>
<dbReference type="InterPro" id="IPR027267">
    <property type="entry name" value="AH/BAR_dom_sf"/>
</dbReference>
<feature type="compositionally biased region" description="Polar residues" evidence="11">
    <location>
        <begin position="187"/>
        <end position="207"/>
    </location>
</feature>
<comment type="similarity">
    <text evidence="4">Belongs to the sorting nexin family.</text>
</comment>
<feature type="region of interest" description="Disordered" evidence="11">
    <location>
        <begin position="1"/>
        <end position="55"/>
    </location>
</feature>
<evidence type="ECO:0000256" key="6">
    <source>
        <dbReference type="ARBA" id="ARBA00022448"/>
    </source>
</evidence>
<keyword evidence="6" id="KW-0813">Transport</keyword>
<evidence type="ECO:0000256" key="2">
    <source>
        <dbReference type="ARBA" id="ARBA00004287"/>
    </source>
</evidence>
<evidence type="ECO:0000256" key="10">
    <source>
        <dbReference type="ARBA" id="ARBA00072009"/>
    </source>
</evidence>
<keyword evidence="7" id="KW-0963">Cytoplasm</keyword>
<evidence type="ECO:0000256" key="1">
    <source>
        <dbReference type="ARBA" id="ARBA00002474"/>
    </source>
</evidence>
<dbReference type="PANTHER" id="PTHR47554">
    <property type="entry name" value="SORTING NEXIN MVP1"/>
    <property type="match status" value="1"/>
</dbReference>
<feature type="domain" description="PX" evidence="12">
    <location>
        <begin position="347"/>
        <end position="463"/>
    </location>
</feature>
<dbReference type="InterPro" id="IPR001683">
    <property type="entry name" value="PX_dom"/>
</dbReference>
<evidence type="ECO:0000256" key="3">
    <source>
        <dbReference type="ARBA" id="ARBA00004496"/>
    </source>
</evidence>
<dbReference type="CDD" id="cd07597">
    <property type="entry name" value="BAR_SNX8"/>
    <property type="match status" value="1"/>
</dbReference>
<dbReference type="GO" id="GO:0042147">
    <property type="term" value="P:retrograde transport, endosome to Golgi"/>
    <property type="evidence" value="ECO:0007669"/>
    <property type="project" value="InterPro"/>
</dbReference>
<name>A0A8H7AFB7_9EURO</name>
<dbReference type="Gene3D" id="3.30.1520.10">
    <property type="entry name" value="Phox-like domain"/>
    <property type="match status" value="1"/>
</dbReference>
<dbReference type="PROSITE" id="PS50195">
    <property type="entry name" value="PX"/>
    <property type="match status" value="1"/>
</dbReference>
<dbReference type="InterPro" id="IPR045734">
    <property type="entry name" value="Snx8_BAR_dom"/>
</dbReference>
<gene>
    <name evidence="13" type="ORF">GJ744_011419</name>
</gene>
<dbReference type="SMART" id="SM00312">
    <property type="entry name" value="PX"/>
    <property type="match status" value="1"/>
</dbReference>
<keyword evidence="8" id="KW-0653">Protein transport</keyword>
<dbReference type="SUPFAM" id="SSF64268">
    <property type="entry name" value="PX domain"/>
    <property type="match status" value="1"/>
</dbReference>
<feature type="compositionally biased region" description="Polar residues" evidence="11">
    <location>
        <begin position="13"/>
        <end position="22"/>
    </location>
</feature>
<keyword evidence="9" id="KW-0472">Membrane</keyword>
<dbReference type="GO" id="GO:0032266">
    <property type="term" value="F:phosphatidylinositol-3-phosphate binding"/>
    <property type="evidence" value="ECO:0007669"/>
    <property type="project" value="TreeGrafter"/>
</dbReference>
<dbReference type="Proteomes" id="UP000606974">
    <property type="component" value="Unassembled WGS sequence"/>
</dbReference>
<comment type="caution">
    <text evidence="13">The sequence shown here is derived from an EMBL/GenBank/DDBJ whole genome shotgun (WGS) entry which is preliminary data.</text>
</comment>
<evidence type="ECO:0000256" key="8">
    <source>
        <dbReference type="ARBA" id="ARBA00022927"/>
    </source>
</evidence>
<dbReference type="Pfam" id="PF19566">
    <property type="entry name" value="Snx8_BAR_dom"/>
    <property type="match status" value="1"/>
</dbReference>
<dbReference type="AlphaFoldDB" id="A0A8H7AFB7"/>
<comment type="subcellular location">
    <subcellularLocation>
        <location evidence="3">Cytoplasm</location>
    </subcellularLocation>
    <subcellularLocation>
        <location evidence="2">Membrane</location>
        <topology evidence="2">Peripheral membrane protein</topology>
        <orientation evidence="2">Cytoplasmic side</orientation>
    </subcellularLocation>
</comment>